<evidence type="ECO:0000256" key="1">
    <source>
        <dbReference type="SAM" id="SignalP"/>
    </source>
</evidence>
<dbReference type="Pfam" id="PF16548">
    <property type="entry name" value="FlgT_N"/>
    <property type="match status" value="1"/>
</dbReference>
<dbReference type="AlphaFoldDB" id="A0A6I2UX49"/>
<comment type="caution">
    <text evidence="3">The sequence shown here is derived from an EMBL/GenBank/DDBJ whole genome shotgun (WGS) entry which is preliminary data.</text>
</comment>
<dbReference type="InterPro" id="IPR038180">
    <property type="entry name" value="FlgT_N_sf"/>
</dbReference>
<dbReference type="Proteomes" id="UP000430222">
    <property type="component" value="Unassembled WGS sequence"/>
</dbReference>
<dbReference type="RefSeq" id="WP_154620017.1">
    <property type="nucleotide sequence ID" value="NZ_VUNL01000003.1"/>
</dbReference>
<evidence type="ECO:0000313" key="4">
    <source>
        <dbReference type="Proteomes" id="UP000430222"/>
    </source>
</evidence>
<accession>A0A6I2UX49</accession>
<dbReference type="Gene3D" id="3.40.50.10610">
    <property type="entry name" value="ABC-type transport auxiliary lipoprotein component"/>
    <property type="match status" value="1"/>
</dbReference>
<feature type="signal peptide" evidence="1">
    <location>
        <begin position="1"/>
        <end position="24"/>
    </location>
</feature>
<keyword evidence="1" id="KW-0732">Signal</keyword>
<gene>
    <name evidence="3" type="ORF">FYJ78_03370</name>
</gene>
<reference evidence="3 4" key="1">
    <citation type="submission" date="2019-08" db="EMBL/GenBank/DDBJ databases">
        <title>In-depth cultivation of the pig gut microbiome towards novel bacterial diversity and tailored functional studies.</title>
        <authorList>
            <person name="Wylensek D."/>
            <person name="Hitch T.C.A."/>
            <person name="Clavel T."/>
        </authorList>
    </citation>
    <scope>NUCLEOTIDE SEQUENCE [LARGE SCALE GENOMIC DNA]</scope>
    <source>
        <strain evidence="4">WCA-380-WT-3B3</strain>
    </source>
</reference>
<evidence type="ECO:0000313" key="3">
    <source>
        <dbReference type="EMBL" id="MSV24241.1"/>
    </source>
</evidence>
<feature type="domain" description="Flagellar assembly protein T N-terminal" evidence="2">
    <location>
        <begin position="36"/>
        <end position="104"/>
    </location>
</feature>
<name>A0A6I2UX49_9FIRM</name>
<dbReference type="Gene3D" id="3.30.1660.40">
    <property type="entry name" value="FlgT, N-terminal domain"/>
    <property type="match status" value="1"/>
</dbReference>
<sequence>MRSYGKKAMLAGIFFMALNASVSAASVTVTGQGGSERSALHQAMRQAIEQQVGVMVDSRSYVQNYRLIQDRIYSQADGYIRSYEVLASDNKNGIYTVTIRADVQDQKIQAALGTYAQKKAVVGANMQDPRIGIVAADPEGARYADLENLVMKGLSEQGFTRLVDVDQLDAAGSRRLASAVFSGDAALQKSLASRFPVDYLVIVHVNKAVGSMADYVDIPGFEKLKRADVTLSVRMFNVNTGEVLYAGVFTGRSQRRGPHALQEAISQASEEIPDAVGKAALGKAANPEQHLQLIVTSNQLGSIHEATAYLQELAGVSNVYVRDASFGNMTIDLDFLGTAHDFAVLLENQHIKVLEMGSEYVKI</sequence>
<organism evidence="3 4">
    <name type="scientific">Selenomonas montiformis</name>
    <dbReference type="NCBI Taxonomy" id="2652285"/>
    <lineage>
        <taxon>Bacteria</taxon>
        <taxon>Bacillati</taxon>
        <taxon>Bacillota</taxon>
        <taxon>Negativicutes</taxon>
        <taxon>Selenomonadales</taxon>
        <taxon>Selenomonadaceae</taxon>
        <taxon>Selenomonas</taxon>
    </lineage>
</organism>
<dbReference type="EMBL" id="VUNL01000003">
    <property type="protein sequence ID" value="MSV24241.1"/>
    <property type="molecule type" value="Genomic_DNA"/>
</dbReference>
<evidence type="ECO:0000259" key="2">
    <source>
        <dbReference type="Pfam" id="PF16548"/>
    </source>
</evidence>
<protein>
    <recommendedName>
        <fullName evidence="2">Flagellar assembly protein T N-terminal domain-containing protein</fullName>
    </recommendedName>
</protein>
<dbReference type="InterPro" id="IPR032370">
    <property type="entry name" value="FlgT_N"/>
</dbReference>
<proteinExistence type="predicted"/>
<feature type="chain" id="PRO_5038798096" description="Flagellar assembly protein T N-terminal domain-containing protein" evidence="1">
    <location>
        <begin position="25"/>
        <end position="363"/>
    </location>
</feature>
<keyword evidence="4" id="KW-1185">Reference proteome</keyword>